<name>A0AAD6TEK0_9AGAR</name>
<keyword evidence="2" id="KW-1185">Reference proteome</keyword>
<proteinExistence type="predicted"/>
<dbReference type="Proteomes" id="UP001218188">
    <property type="component" value="Unassembled WGS sequence"/>
</dbReference>
<reference evidence="1" key="1">
    <citation type="submission" date="2023-03" db="EMBL/GenBank/DDBJ databases">
        <title>Massive genome expansion in bonnet fungi (Mycena s.s.) driven by repeated elements and novel gene families across ecological guilds.</title>
        <authorList>
            <consortium name="Lawrence Berkeley National Laboratory"/>
            <person name="Harder C.B."/>
            <person name="Miyauchi S."/>
            <person name="Viragh M."/>
            <person name="Kuo A."/>
            <person name="Thoen E."/>
            <person name="Andreopoulos B."/>
            <person name="Lu D."/>
            <person name="Skrede I."/>
            <person name="Drula E."/>
            <person name="Henrissat B."/>
            <person name="Morin E."/>
            <person name="Kohler A."/>
            <person name="Barry K."/>
            <person name="LaButti K."/>
            <person name="Morin E."/>
            <person name="Salamov A."/>
            <person name="Lipzen A."/>
            <person name="Mereny Z."/>
            <person name="Hegedus B."/>
            <person name="Baldrian P."/>
            <person name="Stursova M."/>
            <person name="Weitz H."/>
            <person name="Taylor A."/>
            <person name="Grigoriev I.V."/>
            <person name="Nagy L.G."/>
            <person name="Martin F."/>
            <person name="Kauserud H."/>
        </authorList>
    </citation>
    <scope>NUCLEOTIDE SEQUENCE</scope>
    <source>
        <strain evidence="1">CBHHK200</strain>
    </source>
</reference>
<sequence>MCAAPPSFLALPWQQLTKFTGEVYTVRECLESLRAMPNLTECAFGVSSLEDDTEVFSHPNIQHFNVLGCSHLAAGAASADILGHVTLPALRTLKIKDVVDFNHWTLDLFLLRSAAPLRKLVICPYEVVGNEFTEVILSDTFFTLRLTELEIWDPSNLFLPLLFDSIAQDANALPRLRNLSFRGCDFGTSGMTVGAVIDEAALPVTQRRHLAGCAQLQSFHLVAGRRDVALDTVFSEARLLPFKKLKESGMDIYIGTENSSVI</sequence>
<evidence type="ECO:0000313" key="2">
    <source>
        <dbReference type="Proteomes" id="UP001218188"/>
    </source>
</evidence>
<accession>A0AAD6TEK0</accession>
<dbReference type="EMBL" id="JARJCM010000006">
    <property type="protein sequence ID" value="KAJ7044744.1"/>
    <property type="molecule type" value="Genomic_DNA"/>
</dbReference>
<dbReference type="AlphaFoldDB" id="A0AAD6TEK0"/>
<comment type="caution">
    <text evidence="1">The sequence shown here is derived from an EMBL/GenBank/DDBJ whole genome shotgun (WGS) entry which is preliminary data.</text>
</comment>
<dbReference type="Gene3D" id="3.80.10.10">
    <property type="entry name" value="Ribonuclease Inhibitor"/>
    <property type="match status" value="1"/>
</dbReference>
<evidence type="ECO:0000313" key="1">
    <source>
        <dbReference type="EMBL" id="KAJ7044744.1"/>
    </source>
</evidence>
<protein>
    <submittedName>
        <fullName evidence="1">Uncharacterized protein</fullName>
    </submittedName>
</protein>
<dbReference type="InterPro" id="IPR032675">
    <property type="entry name" value="LRR_dom_sf"/>
</dbReference>
<organism evidence="1 2">
    <name type="scientific">Mycena alexandri</name>
    <dbReference type="NCBI Taxonomy" id="1745969"/>
    <lineage>
        <taxon>Eukaryota</taxon>
        <taxon>Fungi</taxon>
        <taxon>Dikarya</taxon>
        <taxon>Basidiomycota</taxon>
        <taxon>Agaricomycotina</taxon>
        <taxon>Agaricomycetes</taxon>
        <taxon>Agaricomycetidae</taxon>
        <taxon>Agaricales</taxon>
        <taxon>Marasmiineae</taxon>
        <taxon>Mycenaceae</taxon>
        <taxon>Mycena</taxon>
    </lineage>
</organism>
<dbReference type="SUPFAM" id="SSF52047">
    <property type="entry name" value="RNI-like"/>
    <property type="match status" value="1"/>
</dbReference>
<gene>
    <name evidence="1" type="ORF">C8F04DRAFT_1351130</name>
</gene>